<dbReference type="Pfam" id="PF04424">
    <property type="entry name" value="MINDY_DUB"/>
    <property type="match status" value="1"/>
</dbReference>
<evidence type="ECO:0000256" key="1">
    <source>
        <dbReference type="SAM" id="MobiDB-lite"/>
    </source>
</evidence>
<dbReference type="GO" id="GO:0071944">
    <property type="term" value="C:cell periphery"/>
    <property type="evidence" value="ECO:0007669"/>
    <property type="project" value="TreeGrafter"/>
</dbReference>
<dbReference type="GO" id="GO:0004843">
    <property type="term" value="F:cysteine-type deubiquitinase activity"/>
    <property type="evidence" value="ECO:0007669"/>
    <property type="project" value="InterPro"/>
</dbReference>
<feature type="region of interest" description="Disordered" evidence="1">
    <location>
        <begin position="315"/>
        <end position="371"/>
    </location>
</feature>
<evidence type="ECO:0000313" key="4">
    <source>
        <dbReference type="Proteomes" id="UP001378960"/>
    </source>
</evidence>
<dbReference type="GO" id="GO:0071108">
    <property type="term" value="P:protein K48-linked deubiquitination"/>
    <property type="evidence" value="ECO:0007669"/>
    <property type="project" value="TreeGrafter"/>
</dbReference>
<feature type="domain" description="MINDY deubiquitinase" evidence="2">
    <location>
        <begin position="13"/>
        <end position="276"/>
    </location>
</feature>
<evidence type="ECO:0000313" key="3">
    <source>
        <dbReference type="EMBL" id="GMM48350.1"/>
    </source>
</evidence>
<reference evidence="3 4" key="1">
    <citation type="journal article" date="2023" name="Elife">
        <title>Identification of key yeast species and microbe-microbe interactions impacting larval growth of Drosophila in the wild.</title>
        <authorList>
            <person name="Mure A."/>
            <person name="Sugiura Y."/>
            <person name="Maeda R."/>
            <person name="Honda K."/>
            <person name="Sakurai N."/>
            <person name="Takahashi Y."/>
            <person name="Watada M."/>
            <person name="Katoh T."/>
            <person name="Gotoh A."/>
            <person name="Gotoh Y."/>
            <person name="Taniguchi I."/>
            <person name="Nakamura K."/>
            <person name="Hayashi T."/>
            <person name="Katayama T."/>
            <person name="Uemura T."/>
            <person name="Hattori Y."/>
        </authorList>
    </citation>
    <scope>NUCLEOTIDE SEQUENCE [LARGE SCALE GENOMIC DNA]</scope>
    <source>
        <strain evidence="3 4">PK-24</strain>
    </source>
</reference>
<comment type="caution">
    <text evidence="3">The sequence shown here is derived from an EMBL/GenBank/DDBJ whole genome shotgun (WGS) entry which is preliminary data.</text>
</comment>
<proteinExistence type="predicted"/>
<dbReference type="GO" id="GO:1990380">
    <property type="term" value="F:K48-linked deubiquitinase activity"/>
    <property type="evidence" value="ECO:0007669"/>
    <property type="project" value="InterPro"/>
</dbReference>
<dbReference type="EMBL" id="BTGB01000009">
    <property type="protein sequence ID" value="GMM48350.1"/>
    <property type="molecule type" value="Genomic_DNA"/>
</dbReference>
<sequence>MNNLVVDTVVFPNGSKSPRLRQNENGPCFVIALINAVLLQSSDSNTLSSLDDNEINKTIKHFHNDILNKSLAVPPGKVSMDHIYSFLIECLMSIDDNELPYDTLIETLPLLNDGLLINPSFNNILVNDFNIYTNTIKSILSIFNLNVYHGFLMPHHLLSNLSTNNINPTFDHCQDYLVSHIDNENNVDTLSNEINLFLNTNKTELTDIGYQSLINNQLLPNETIFLFFRNDHYNTCLKHDGQIYLLVTDIGYASQSDIVWTQLSILDDGDYYNSSFRQSIIKPLEKIKDPIKEQQETSDMLLAKQIQLQEEHHLNRSLQKQNHRKQPDPKPKEIKQGKQLNQPKQITKSNIRTKSKNKSRNQSDSKNCVIV</sequence>
<dbReference type="PANTHER" id="PTHR18063:SF6">
    <property type="entry name" value="UBIQUITIN CARBOXYL-TERMINAL HYDROLASE"/>
    <property type="match status" value="1"/>
</dbReference>
<keyword evidence="4" id="KW-1185">Reference proteome</keyword>
<evidence type="ECO:0000259" key="2">
    <source>
        <dbReference type="Pfam" id="PF04424"/>
    </source>
</evidence>
<dbReference type="GO" id="GO:0005829">
    <property type="term" value="C:cytosol"/>
    <property type="evidence" value="ECO:0007669"/>
    <property type="project" value="TreeGrafter"/>
</dbReference>
<dbReference type="AlphaFoldDB" id="A0AAV5RAG6"/>
<accession>A0AAV5RAG6</accession>
<gene>
    <name evidence="3" type="ORF">DAPK24_049480</name>
</gene>
<dbReference type="Proteomes" id="UP001378960">
    <property type="component" value="Unassembled WGS sequence"/>
</dbReference>
<dbReference type="PANTHER" id="PTHR18063">
    <property type="entry name" value="NF-E2 INDUCIBLE PROTEIN"/>
    <property type="match status" value="1"/>
</dbReference>
<feature type="compositionally biased region" description="Polar residues" evidence="1">
    <location>
        <begin position="338"/>
        <end position="350"/>
    </location>
</feature>
<feature type="compositionally biased region" description="Basic and acidic residues" evidence="1">
    <location>
        <begin position="325"/>
        <end position="336"/>
    </location>
</feature>
<name>A0AAV5RAG6_PICKL</name>
<protein>
    <submittedName>
        <fullName evidence="3">Ubiquitinyl hydrolase 1</fullName>
    </submittedName>
</protein>
<dbReference type="InterPro" id="IPR007518">
    <property type="entry name" value="MINDY"/>
</dbReference>
<feature type="compositionally biased region" description="Polar residues" evidence="1">
    <location>
        <begin position="360"/>
        <end position="371"/>
    </location>
</feature>
<dbReference type="GO" id="GO:0016807">
    <property type="term" value="F:cysteine-type carboxypeptidase activity"/>
    <property type="evidence" value="ECO:0007669"/>
    <property type="project" value="TreeGrafter"/>
</dbReference>
<keyword evidence="3" id="KW-0378">Hydrolase</keyword>
<organism evidence="3 4">
    <name type="scientific">Pichia kluyveri</name>
    <name type="common">Yeast</name>
    <dbReference type="NCBI Taxonomy" id="36015"/>
    <lineage>
        <taxon>Eukaryota</taxon>
        <taxon>Fungi</taxon>
        <taxon>Dikarya</taxon>
        <taxon>Ascomycota</taxon>
        <taxon>Saccharomycotina</taxon>
        <taxon>Pichiomycetes</taxon>
        <taxon>Pichiales</taxon>
        <taxon>Pichiaceae</taxon>
        <taxon>Pichia</taxon>
    </lineage>
</organism>
<dbReference type="InterPro" id="IPR033979">
    <property type="entry name" value="MINDY_domain"/>
</dbReference>